<dbReference type="InterPro" id="IPR027417">
    <property type="entry name" value="P-loop_NTPase"/>
</dbReference>
<keyword evidence="14" id="KW-1185">Reference proteome</keyword>
<feature type="compositionally biased region" description="Polar residues" evidence="10">
    <location>
        <begin position="1270"/>
        <end position="1300"/>
    </location>
</feature>
<keyword evidence="7" id="KW-0067">ATP-binding</keyword>
<dbReference type="KEGG" id="dfa:DFA_02928"/>
<feature type="transmembrane region" description="Helical" evidence="11">
    <location>
        <begin position="846"/>
        <end position="865"/>
    </location>
</feature>
<feature type="transmembrane region" description="Helical" evidence="11">
    <location>
        <begin position="307"/>
        <end position="328"/>
    </location>
</feature>
<dbReference type="EMBL" id="GL883006">
    <property type="protein sequence ID" value="EGG24684.1"/>
    <property type="molecule type" value="Genomic_DNA"/>
</dbReference>
<feature type="transmembrane region" description="Helical" evidence="11">
    <location>
        <begin position="335"/>
        <end position="353"/>
    </location>
</feature>
<keyword evidence="9 11" id="KW-0472">Membrane</keyword>
<feature type="transmembrane region" description="Helical" evidence="11">
    <location>
        <begin position="1018"/>
        <end position="1039"/>
    </location>
</feature>
<evidence type="ECO:0000259" key="12">
    <source>
        <dbReference type="PROSITE" id="PS50893"/>
    </source>
</evidence>
<evidence type="ECO:0000313" key="14">
    <source>
        <dbReference type="Proteomes" id="UP000007797"/>
    </source>
</evidence>
<feature type="transmembrane region" description="Helical" evidence="11">
    <location>
        <begin position="1069"/>
        <end position="1089"/>
    </location>
</feature>
<dbReference type="InterPro" id="IPR013525">
    <property type="entry name" value="ABC2_TM"/>
</dbReference>
<proteinExistence type="inferred from homology"/>
<dbReference type="RefSeq" id="XP_004362535.1">
    <property type="nucleotide sequence ID" value="XM_004362478.1"/>
</dbReference>
<dbReference type="CDD" id="cd03263">
    <property type="entry name" value="ABC_subfamily_A"/>
    <property type="match status" value="2"/>
</dbReference>
<comment type="subcellular location">
    <subcellularLocation>
        <location evidence="1">Membrane</location>
        <topology evidence="1">Multi-pass membrane protein</topology>
    </subcellularLocation>
</comment>
<dbReference type="PROSITE" id="PS50893">
    <property type="entry name" value="ABC_TRANSPORTER_2"/>
    <property type="match status" value="2"/>
</dbReference>
<keyword evidence="3" id="KW-0813">Transport</keyword>
<evidence type="ECO:0000256" key="10">
    <source>
        <dbReference type="SAM" id="MobiDB-lite"/>
    </source>
</evidence>
<organism evidence="13 14">
    <name type="scientific">Cavenderia fasciculata</name>
    <name type="common">Slime mold</name>
    <name type="synonym">Dictyostelium fasciculatum</name>
    <dbReference type="NCBI Taxonomy" id="261658"/>
    <lineage>
        <taxon>Eukaryota</taxon>
        <taxon>Amoebozoa</taxon>
        <taxon>Evosea</taxon>
        <taxon>Eumycetozoa</taxon>
        <taxon>Dictyostelia</taxon>
        <taxon>Acytosteliales</taxon>
        <taxon>Cavenderiaceae</taxon>
        <taxon>Cavenderia</taxon>
    </lineage>
</organism>
<dbReference type="InterPro" id="IPR026082">
    <property type="entry name" value="ABCA"/>
</dbReference>
<feature type="transmembrane region" description="Helical" evidence="11">
    <location>
        <begin position="1128"/>
        <end position="1150"/>
    </location>
</feature>
<feature type="transmembrane region" description="Helical" evidence="11">
    <location>
        <begin position="1212"/>
        <end position="1234"/>
    </location>
</feature>
<evidence type="ECO:0000256" key="11">
    <source>
        <dbReference type="SAM" id="Phobius"/>
    </source>
</evidence>
<feature type="transmembrane region" description="Helical" evidence="11">
    <location>
        <begin position="273"/>
        <end position="295"/>
    </location>
</feature>
<evidence type="ECO:0000256" key="5">
    <source>
        <dbReference type="ARBA" id="ARBA00022737"/>
    </source>
</evidence>
<dbReference type="InterPro" id="IPR003593">
    <property type="entry name" value="AAA+_ATPase"/>
</dbReference>
<dbReference type="GO" id="GO:0005319">
    <property type="term" value="F:lipid transporter activity"/>
    <property type="evidence" value="ECO:0007669"/>
    <property type="project" value="TreeGrafter"/>
</dbReference>
<feature type="region of interest" description="Disordered" evidence="10">
    <location>
        <begin position="1245"/>
        <end position="1311"/>
    </location>
</feature>
<dbReference type="InterPro" id="IPR017871">
    <property type="entry name" value="ABC_transporter-like_CS"/>
</dbReference>
<name>F4PG50_CACFS</name>
<keyword evidence="6" id="KW-0547">Nucleotide-binding</keyword>
<dbReference type="Pfam" id="PF00005">
    <property type="entry name" value="ABC_tran"/>
    <property type="match status" value="2"/>
</dbReference>
<dbReference type="GO" id="GO:0016020">
    <property type="term" value="C:membrane"/>
    <property type="evidence" value="ECO:0007669"/>
    <property type="project" value="UniProtKB-SubCell"/>
</dbReference>
<dbReference type="PANTHER" id="PTHR19229">
    <property type="entry name" value="ATP-BINDING CASSETTE TRANSPORTER SUBFAMILY A ABCA"/>
    <property type="match status" value="1"/>
</dbReference>
<dbReference type="GO" id="GO:0031288">
    <property type="term" value="P:sorocarp morphogenesis"/>
    <property type="evidence" value="ECO:0007669"/>
    <property type="project" value="TreeGrafter"/>
</dbReference>
<protein>
    <submittedName>
        <fullName evidence="13">ABC transporter A family protein</fullName>
    </submittedName>
</protein>
<dbReference type="InterPro" id="IPR003439">
    <property type="entry name" value="ABC_transporter-like_ATP-bd"/>
</dbReference>
<feature type="transmembrane region" description="Helical" evidence="11">
    <location>
        <begin position="21"/>
        <end position="46"/>
    </location>
</feature>
<dbReference type="GO" id="GO:0016887">
    <property type="term" value="F:ATP hydrolysis activity"/>
    <property type="evidence" value="ECO:0007669"/>
    <property type="project" value="InterPro"/>
</dbReference>
<dbReference type="STRING" id="1054147.F4PG50"/>
<dbReference type="SMART" id="SM00382">
    <property type="entry name" value="AAA"/>
    <property type="match status" value="2"/>
</dbReference>
<dbReference type="FunFam" id="3.40.50.300:FF:002530">
    <property type="entry name" value="ABC transporter A family member 5"/>
    <property type="match status" value="1"/>
</dbReference>
<comment type="similarity">
    <text evidence="2">Belongs to the ABC transporter superfamily. ABCA family.</text>
</comment>
<dbReference type="FunFam" id="3.40.50.300:FF:000298">
    <property type="entry name" value="ATP-binding cassette sub-family A member 12"/>
    <property type="match status" value="1"/>
</dbReference>
<dbReference type="GO" id="GO:0005524">
    <property type="term" value="F:ATP binding"/>
    <property type="evidence" value="ECO:0007669"/>
    <property type="project" value="UniProtKB-KW"/>
</dbReference>
<dbReference type="Pfam" id="PF23321">
    <property type="entry name" value="R1_ABCA1"/>
    <property type="match status" value="1"/>
</dbReference>
<dbReference type="GeneID" id="14876731"/>
<evidence type="ECO:0000313" key="13">
    <source>
        <dbReference type="EMBL" id="EGG24684.1"/>
    </source>
</evidence>
<dbReference type="SUPFAM" id="SSF52540">
    <property type="entry name" value="P-loop containing nucleoside triphosphate hydrolases"/>
    <property type="match status" value="2"/>
</dbReference>
<feature type="transmembrane region" description="Helical" evidence="11">
    <location>
        <begin position="402"/>
        <end position="420"/>
    </location>
</feature>
<keyword evidence="4 11" id="KW-0812">Transmembrane</keyword>
<dbReference type="OrthoDB" id="10255969at2759"/>
<dbReference type="GO" id="GO:0140359">
    <property type="term" value="F:ABC-type transporter activity"/>
    <property type="evidence" value="ECO:0007669"/>
    <property type="project" value="InterPro"/>
</dbReference>
<dbReference type="InterPro" id="IPR056264">
    <property type="entry name" value="R2_ABCA1-4-like"/>
</dbReference>
<evidence type="ECO:0000256" key="4">
    <source>
        <dbReference type="ARBA" id="ARBA00022692"/>
    </source>
</evidence>
<evidence type="ECO:0000256" key="2">
    <source>
        <dbReference type="ARBA" id="ARBA00008869"/>
    </source>
</evidence>
<dbReference type="PANTHER" id="PTHR19229:SF36">
    <property type="entry name" value="ATP-BINDING CASSETTE SUB-FAMILY A MEMBER 2"/>
    <property type="match status" value="1"/>
</dbReference>
<evidence type="ECO:0000256" key="1">
    <source>
        <dbReference type="ARBA" id="ARBA00004141"/>
    </source>
</evidence>
<feature type="transmembrane region" description="Helical" evidence="11">
    <location>
        <begin position="359"/>
        <end position="381"/>
    </location>
</feature>
<dbReference type="PROSITE" id="PS00211">
    <property type="entry name" value="ABC_TRANSPORTER_1"/>
    <property type="match status" value="2"/>
</dbReference>
<dbReference type="Gene3D" id="3.40.50.300">
    <property type="entry name" value="P-loop containing nucleotide triphosphate hydrolases"/>
    <property type="match status" value="2"/>
</dbReference>
<reference evidence="14" key="1">
    <citation type="journal article" date="2011" name="Genome Res.">
        <title>Phylogeny-wide analysis of social amoeba genomes highlights ancient origins for complex intercellular communication.</title>
        <authorList>
            <person name="Heidel A.J."/>
            <person name="Lawal H.M."/>
            <person name="Felder M."/>
            <person name="Schilde C."/>
            <person name="Helps N.R."/>
            <person name="Tunggal B."/>
            <person name="Rivero F."/>
            <person name="John U."/>
            <person name="Schleicher M."/>
            <person name="Eichinger L."/>
            <person name="Platzer M."/>
            <person name="Noegel A.A."/>
            <person name="Schaap P."/>
            <person name="Gloeckner G."/>
        </authorList>
    </citation>
    <scope>NUCLEOTIDE SEQUENCE [LARGE SCALE GENOMIC DNA]</scope>
    <source>
        <strain evidence="14">SH3</strain>
    </source>
</reference>
<feature type="transmembrane region" description="Helical" evidence="11">
    <location>
        <begin position="1171"/>
        <end position="1192"/>
    </location>
</feature>
<gene>
    <name evidence="13" type="ORF">DFA_02928</name>
</gene>
<feature type="transmembrane region" description="Helical" evidence="11">
    <location>
        <begin position="1096"/>
        <end position="1116"/>
    </location>
</feature>
<keyword evidence="8 11" id="KW-1133">Transmembrane helix</keyword>
<evidence type="ECO:0000256" key="8">
    <source>
        <dbReference type="ARBA" id="ARBA00022989"/>
    </source>
</evidence>
<accession>F4PG50</accession>
<evidence type="ECO:0000256" key="6">
    <source>
        <dbReference type="ARBA" id="ARBA00022741"/>
    </source>
</evidence>
<sequence>MESIIQFKVLAKKNLLLKSKSKCGICCEIVFPLVIIGLLFAILGIIQSLKSDFDNIQIQPLSEQLGTRRLIIYGPSPLGTEQEGVLQLVISNLAAENGQSTINQTSAQFIAFPDIDSMNVFFANNSDAVLSGVWFNSTGPSTPTSPFSYSLRMDSDNLPATDSSYDRNSDAKQYTTSGFLSVQAAFDQAILQYFGVFENISSTVSTQRFTDPYNSGWQSWNTGRDAIYKNAGSVFITASLFLFAFRLVTELVSEKEIKIREGMAMMGMKELPYCLSWLVTSLIIALPVTVAIAAILRGSQIIYHTGWGSVMLLFMLYILSLMMVGFVASSRFAGLITYCIVLIFSIIGIFVAKADFSKYAKLLLCLFPPIAMASASYSMAVKDLVDVMQLPPGIYLTDVDEIIGMLILDIVLYTLLYWYLRNVISGEFGTSKPLLFFLKKSYWVSSTDKNSGFDIESYHNDNQDIESIPVGLRTNATVSIRNLRKEFQTGNGIRTAVDGLHLEMYPNQIHAFLGHNGAGKSTTIGMLTGLIPATGGDAMVNGYSIQNQMDSVRRTLGVCPQHDIIWKQLTVYEHLCIYAGLKGVPSRDIAKEAIRMTKDVGLEEKMNAPSDTLSGGQKRKLCLGIAFIGRSSVIFLDEVTSGMDPLSRRGVWDFLLRNKQSRTIVLTTHFMDEADFLGDRIAIITHGKLRCDGSSLFLKKRFGVGYLLTISKHANCQSSAVIDFIKKYIPEAVVLSDVGTELSLRLPTSSAAQFVPLFRDMDHQKDSTLAIDHYGISITTMEEVFLRIGQESGDGGRQFDITTNQNRNEEAVRRALSANAGILSSVQQLRGLLIKRILTTKKDLKAFFLSIVIPLAVIGGSIGILRGMPNQSFFNDVTVPMTYSMSSFGPLNTVPVQTVNNDISALAWSPYFSNLTLLPSGTVNIGDYLESNFENSAGALNFSEPILIPTLAADTAPLAYTIYYNRGYLHSSPTHMNLVNDAILRNHTNGVGIQFGNMPFTHVMNTFEAAFSNSNINAIIYFALIFAAGYSMMSASFGANMCVERVTNIKRLLYISGCKKAIYWLSNMLWDYSISLVVILVVSGALAGIESAFKTGFGIIFLGQCLYILSSVPLAYLLSHRFQTNGRAIGGIFGIFIGVAFIMMVAGMNVRIQAIVNQSEGIQLGADIMDYIFYAFSPVYCLARVMMITLQFPGTQRIGTFGPIDNLWTMDYVGTPMIYMLAHAVLWTTWILVLDYMPEIKGKFRNPKNASSPAPPEDEDSDVTAERTRVNQTNNLSRSRGNVPTNVQDRDSTGSNSSSARLFDPSKPSYGGAGQDDVVVIKNIHKLFPGHKKNPAKTAVHNTCLAIPRGQTFGLLGLNGAGKTTTLSMLSGDTHPTSGAASINGYDLITERSNALSSIGSCPQFDALVPLLSGREQLTLYCRIKGIPEHQIPGTVDAFVSMMDLGGISDSNVGGYSGGNKRKVSLSIAMLGNPSVVFLDEASTGCDPQVRRFMWNIITELGKNKVIIITTHSMEECEALCQRISIMKDGKLMCLGSNQHIKSKFGSGYSIDIKLKKEYVDTGVDTILRAFPGSSLLDRHDLIANFELPSPNQQVWQLFDVIQQQLSHIVDDYSVSQTSLEQVFLKLTASTYEQRLNQLSESGVADPSNIMTPIHS</sequence>
<feature type="domain" description="ABC transporter" evidence="12">
    <location>
        <begin position="1319"/>
        <end position="1554"/>
    </location>
</feature>
<dbReference type="OMA" id="QIMGICP"/>
<evidence type="ECO:0000256" key="3">
    <source>
        <dbReference type="ARBA" id="ARBA00022448"/>
    </source>
</evidence>
<feature type="domain" description="ABC transporter" evidence="12">
    <location>
        <begin position="478"/>
        <end position="711"/>
    </location>
</feature>
<evidence type="ECO:0000256" key="9">
    <source>
        <dbReference type="ARBA" id="ARBA00023136"/>
    </source>
</evidence>
<evidence type="ECO:0000256" key="7">
    <source>
        <dbReference type="ARBA" id="ARBA00022840"/>
    </source>
</evidence>
<dbReference type="Proteomes" id="UP000007797">
    <property type="component" value="Unassembled WGS sequence"/>
</dbReference>
<dbReference type="Pfam" id="PF12698">
    <property type="entry name" value="ABC2_membrane_3"/>
    <property type="match status" value="2"/>
</dbReference>
<keyword evidence="5" id="KW-0677">Repeat</keyword>